<evidence type="ECO:0000256" key="7">
    <source>
        <dbReference type="ARBA" id="ARBA00023133"/>
    </source>
</evidence>
<keyword evidence="3" id="KW-1003">Cell membrane</keyword>
<dbReference type="GO" id="GO:0006783">
    <property type="term" value="P:heme biosynthetic process"/>
    <property type="evidence" value="ECO:0007669"/>
    <property type="project" value="UniProtKB-KW"/>
</dbReference>
<evidence type="ECO:0000256" key="8">
    <source>
        <dbReference type="ARBA" id="ARBA00023136"/>
    </source>
</evidence>
<dbReference type="InterPro" id="IPR006369">
    <property type="entry name" value="Protohaem_IX_farnesylTrfase"/>
</dbReference>
<evidence type="ECO:0000313" key="12">
    <source>
        <dbReference type="EMBL" id="VAV88447.1"/>
    </source>
</evidence>
<evidence type="ECO:0000256" key="4">
    <source>
        <dbReference type="ARBA" id="ARBA00022679"/>
    </source>
</evidence>
<accession>A0A3B0RAB9</accession>
<dbReference type="InterPro" id="IPR030470">
    <property type="entry name" value="UbiA_prenylTrfase_CS"/>
</dbReference>
<dbReference type="GO" id="GO:0005886">
    <property type="term" value="C:plasma membrane"/>
    <property type="evidence" value="ECO:0007669"/>
    <property type="project" value="UniProtKB-SubCell"/>
</dbReference>
<feature type="transmembrane region" description="Helical" evidence="11">
    <location>
        <begin position="123"/>
        <end position="143"/>
    </location>
</feature>
<dbReference type="InterPro" id="IPR044878">
    <property type="entry name" value="UbiA_sf"/>
</dbReference>
<evidence type="ECO:0000256" key="6">
    <source>
        <dbReference type="ARBA" id="ARBA00022989"/>
    </source>
</evidence>
<dbReference type="AlphaFoldDB" id="A0A3B0RAB9"/>
<dbReference type="Pfam" id="PF01040">
    <property type="entry name" value="UbiA"/>
    <property type="match status" value="1"/>
</dbReference>
<keyword evidence="4 12" id="KW-0808">Transferase</keyword>
<feature type="transmembrane region" description="Helical" evidence="11">
    <location>
        <begin position="97"/>
        <end position="117"/>
    </location>
</feature>
<name>A0A3B0RAB9_9ZZZZ</name>
<feature type="transmembrane region" description="Helical" evidence="11">
    <location>
        <begin position="54"/>
        <end position="76"/>
    </location>
</feature>
<dbReference type="NCBIfam" id="TIGR01473">
    <property type="entry name" value="cyoE_ctaB"/>
    <property type="match status" value="1"/>
</dbReference>
<evidence type="ECO:0000256" key="9">
    <source>
        <dbReference type="ARBA" id="ARBA00040810"/>
    </source>
</evidence>
<dbReference type="CDD" id="cd13957">
    <property type="entry name" value="PT_UbiA_Cox10"/>
    <property type="match status" value="1"/>
</dbReference>
<evidence type="ECO:0000256" key="5">
    <source>
        <dbReference type="ARBA" id="ARBA00022692"/>
    </source>
</evidence>
<keyword evidence="5 11" id="KW-0812">Transmembrane</keyword>
<dbReference type="PROSITE" id="PS00943">
    <property type="entry name" value="UBIA"/>
    <property type="match status" value="1"/>
</dbReference>
<evidence type="ECO:0000256" key="1">
    <source>
        <dbReference type="ARBA" id="ARBA00004651"/>
    </source>
</evidence>
<evidence type="ECO:0000256" key="11">
    <source>
        <dbReference type="SAM" id="Phobius"/>
    </source>
</evidence>
<dbReference type="InterPro" id="IPR000537">
    <property type="entry name" value="UbiA_prenyltransferase"/>
</dbReference>
<feature type="transmembrane region" description="Helical" evidence="11">
    <location>
        <begin position="281"/>
        <end position="300"/>
    </location>
</feature>
<dbReference type="Gene3D" id="1.10.357.140">
    <property type="entry name" value="UbiA prenyltransferase"/>
    <property type="match status" value="1"/>
</dbReference>
<feature type="transmembrane region" description="Helical" evidence="11">
    <location>
        <begin position="225"/>
        <end position="242"/>
    </location>
</feature>
<dbReference type="PANTHER" id="PTHR43448">
    <property type="entry name" value="PROTOHEME IX FARNESYLTRANSFERASE, MITOCHONDRIAL"/>
    <property type="match status" value="1"/>
</dbReference>
<feature type="transmembrane region" description="Helical" evidence="11">
    <location>
        <begin position="176"/>
        <end position="201"/>
    </location>
</feature>
<dbReference type="GO" id="GO:0008495">
    <property type="term" value="F:protoheme IX farnesyltransferase activity"/>
    <property type="evidence" value="ECO:0007669"/>
    <property type="project" value="InterPro"/>
</dbReference>
<organism evidence="12">
    <name type="scientific">hydrothermal vent metagenome</name>
    <dbReference type="NCBI Taxonomy" id="652676"/>
    <lineage>
        <taxon>unclassified sequences</taxon>
        <taxon>metagenomes</taxon>
        <taxon>ecological metagenomes</taxon>
    </lineage>
</organism>
<dbReference type="PANTHER" id="PTHR43448:SF7">
    <property type="entry name" value="4-HYDROXYBENZOATE SOLANESYLTRANSFERASE"/>
    <property type="match status" value="1"/>
</dbReference>
<dbReference type="EMBL" id="UOED01000033">
    <property type="protein sequence ID" value="VAV88447.1"/>
    <property type="molecule type" value="Genomic_DNA"/>
</dbReference>
<reference evidence="12" key="1">
    <citation type="submission" date="2018-06" db="EMBL/GenBank/DDBJ databases">
        <authorList>
            <person name="Zhirakovskaya E."/>
        </authorList>
    </citation>
    <scope>NUCLEOTIDE SEQUENCE</scope>
</reference>
<feature type="transmembrane region" description="Helical" evidence="11">
    <location>
        <begin position="150"/>
        <end position="170"/>
    </location>
</feature>
<sequence>MQTTASTITQDIREDYLPGAGDFFALLKPRVMSLVIFTAIVGMIMAPGDIHPVIGFAAILCIAIGAGASGCLNMWYESDLDARMERTANRPIPSGRIDRQTALHFGVALSVGSVLLMGLMVNIVAGALLLMTILFYVVVYTIWLKRRTSMNIVIGGAAGAFPPMIAWAAVTGDISMAPIVLFGIIFMWTPPHFWSLSLFACKDYKAAGIPMLPVVSGEGETRKQILIYTFLMAAVSLLPWIMGFAGPVYGIVAAVMGAIFIWLSIALLVKKDIKTAKKVFYFSLLYLFILFAVMGGEAMVGRMI</sequence>
<comment type="subcellular location">
    <subcellularLocation>
        <location evidence="1">Cell membrane</location>
        <topology evidence="1">Multi-pass membrane protein</topology>
    </subcellularLocation>
</comment>
<keyword evidence="6 11" id="KW-1133">Transmembrane helix</keyword>
<keyword evidence="7" id="KW-0350">Heme biosynthesis</keyword>
<feature type="transmembrane region" description="Helical" evidence="11">
    <location>
        <begin position="248"/>
        <end position="269"/>
    </location>
</feature>
<evidence type="ECO:0000256" key="10">
    <source>
        <dbReference type="ARBA" id="ARBA00042475"/>
    </source>
</evidence>
<gene>
    <name evidence="12" type="ORF">MNBD_ALPHA02-1950</name>
</gene>
<protein>
    <recommendedName>
        <fullName evidence="9">Protoheme IX farnesyltransferase</fullName>
    </recommendedName>
    <alternativeName>
        <fullName evidence="10">Heme B farnesyltransferase</fullName>
    </alternativeName>
</protein>
<feature type="transmembrane region" description="Helical" evidence="11">
    <location>
        <begin position="31"/>
        <end position="48"/>
    </location>
</feature>
<dbReference type="HAMAP" id="MF_00154">
    <property type="entry name" value="CyoE_CtaB"/>
    <property type="match status" value="1"/>
</dbReference>
<comment type="pathway">
    <text evidence="2">Porphyrin-containing compound metabolism; heme O biosynthesis; heme O from protoheme: step 1/1.</text>
</comment>
<evidence type="ECO:0000256" key="3">
    <source>
        <dbReference type="ARBA" id="ARBA00022475"/>
    </source>
</evidence>
<proteinExistence type="inferred from homology"/>
<evidence type="ECO:0000256" key="2">
    <source>
        <dbReference type="ARBA" id="ARBA00004919"/>
    </source>
</evidence>
<keyword evidence="8 11" id="KW-0472">Membrane</keyword>
<dbReference type="NCBIfam" id="NF003349">
    <property type="entry name" value="PRK04375.1-2"/>
    <property type="match status" value="1"/>
</dbReference>